<sequence length="150" mass="17507">MKVAILLLINFQFILLFCKESVFLPDNGNDPTFHVKIGNLISSIKKRENHESNDSIIVCTIAIYGYHDFKVDMILHHAQITFLIKQHDWSVLNRSQRNALEKIFDFSITILKNPIENMLHFLEKKNPYDDIKSIALDNFDFENGLEILDE</sequence>
<accession>A0A0K0FHK2</accession>
<organism evidence="2 3">
    <name type="scientific">Strongyloides venezuelensis</name>
    <name type="common">Threadworm</name>
    <dbReference type="NCBI Taxonomy" id="75913"/>
    <lineage>
        <taxon>Eukaryota</taxon>
        <taxon>Metazoa</taxon>
        <taxon>Ecdysozoa</taxon>
        <taxon>Nematoda</taxon>
        <taxon>Chromadorea</taxon>
        <taxon>Rhabditida</taxon>
        <taxon>Tylenchina</taxon>
        <taxon>Panagrolaimomorpha</taxon>
        <taxon>Strongyloidoidea</taxon>
        <taxon>Strongyloididae</taxon>
        <taxon>Strongyloides</taxon>
    </lineage>
</organism>
<evidence type="ECO:0000313" key="2">
    <source>
        <dbReference type="Proteomes" id="UP000035680"/>
    </source>
</evidence>
<dbReference type="WBParaSite" id="SVE_0836700.1">
    <property type="protein sequence ID" value="SVE_0836700.1"/>
    <property type="gene ID" value="SVE_0836700"/>
</dbReference>
<dbReference type="Proteomes" id="UP000035680">
    <property type="component" value="Unassembled WGS sequence"/>
</dbReference>
<dbReference type="AlphaFoldDB" id="A0A0K0FHK2"/>
<keyword evidence="2" id="KW-1185">Reference proteome</keyword>
<feature type="chain" id="PRO_5005329869" evidence="1">
    <location>
        <begin position="19"/>
        <end position="150"/>
    </location>
</feature>
<evidence type="ECO:0000313" key="3">
    <source>
        <dbReference type="WBParaSite" id="SVE_0836700.1"/>
    </source>
</evidence>
<name>A0A0K0FHK2_STRVS</name>
<keyword evidence="1" id="KW-0732">Signal</keyword>
<reference evidence="3" key="2">
    <citation type="submission" date="2015-08" db="UniProtKB">
        <authorList>
            <consortium name="WormBaseParasite"/>
        </authorList>
    </citation>
    <scope>IDENTIFICATION</scope>
</reference>
<reference evidence="2" key="1">
    <citation type="submission" date="2014-07" db="EMBL/GenBank/DDBJ databases">
        <authorList>
            <person name="Martin A.A"/>
            <person name="De Silva N."/>
        </authorList>
    </citation>
    <scope>NUCLEOTIDE SEQUENCE</scope>
</reference>
<evidence type="ECO:0000256" key="1">
    <source>
        <dbReference type="SAM" id="SignalP"/>
    </source>
</evidence>
<proteinExistence type="predicted"/>
<protein>
    <submittedName>
        <fullName evidence="3">Uncharacterized protein</fullName>
    </submittedName>
</protein>
<feature type="signal peptide" evidence="1">
    <location>
        <begin position="1"/>
        <end position="18"/>
    </location>
</feature>